<dbReference type="Gene3D" id="3.30.2000.30">
    <property type="match status" value="1"/>
</dbReference>
<organism evidence="1">
    <name type="scientific">Brucella anthropi</name>
    <name type="common">Ochrobactrum anthropi</name>
    <dbReference type="NCBI Taxonomy" id="529"/>
    <lineage>
        <taxon>Bacteria</taxon>
        <taxon>Pseudomonadati</taxon>
        <taxon>Pseudomonadota</taxon>
        <taxon>Alphaproteobacteria</taxon>
        <taxon>Hyphomicrobiales</taxon>
        <taxon>Brucellaceae</taxon>
        <taxon>Brucella/Ochrobactrum group</taxon>
        <taxon>Brucella</taxon>
    </lineage>
</organism>
<evidence type="ECO:0000313" key="1">
    <source>
        <dbReference type="EMBL" id="KYB45666.1"/>
    </source>
</evidence>
<comment type="caution">
    <text evidence="1">The sequence shown here is derived from an EMBL/GenBank/DDBJ whole genome shotgun (WGS) entry which is preliminary data.</text>
</comment>
<dbReference type="AlphaFoldDB" id="A0A656Z847"/>
<accession>A0A656Z847</accession>
<evidence type="ECO:0008006" key="2">
    <source>
        <dbReference type="Google" id="ProtNLM"/>
    </source>
</evidence>
<proteinExistence type="predicted"/>
<dbReference type="Pfam" id="PF11367">
    <property type="entry name" value="Tail_completion_gp17"/>
    <property type="match status" value="1"/>
</dbReference>
<reference evidence="1" key="1">
    <citation type="submission" date="2016-02" db="EMBL/GenBank/DDBJ databases">
        <title>Genomic sequences of Ochrobactrum anthropi.</title>
        <authorList>
            <person name="Chudasama K.S."/>
            <person name="Thaker V.S."/>
        </authorList>
    </citation>
    <scope>NUCLEOTIDE SEQUENCE [LARGE SCALE GENOMIC DNA]</scope>
    <source>
        <strain evidence="1">SUBG007</strain>
    </source>
</reference>
<feature type="non-terminal residue" evidence="1">
    <location>
        <position position="1"/>
    </location>
</feature>
<sequence>PKWPFVRYGSPIASPYEATCWNGATVTVTLHAFAETKKATSTGPFYAGEDRALDIAAAIVKAMETFDPDGLDVIECEWIGTQCVKDNDEADQWHSWCQFSITVIQPQ</sequence>
<dbReference type="InterPro" id="IPR053745">
    <property type="entry name" value="Viral_Tail_Comp_sf"/>
</dbReference>
<name>A0A656Z847_BRUAN</name>
<dbReference type="EMBL" id="LUAY01003466">
    <property type="protein sequence ID" value="KYB45666.1"/>
    <property type="molecule type" value="Genomic_DNA"/>
</dbReference>
<dbReference type="InterPro" id="IPR021508">
    <property type="entry name" value="Gp17-like"/>
</dbReference>
<protein>
    <recommendedName>
        <fullName evidence="2">DUF3168 domain-containing protein</fullName>
    </recommendedName>
</protein>
<gene>
    <name evidence="1" type="ORF">AB664_36050</name>
</gene>